<keyword evidence="3" id="KW-1185">Reference proteome</keyword>
<dbReference type="EMBL" id="DF952378">
    <property type="protein sequence ID" value="GAN44276.1"/>
    <property type="molecule type" value="Genomic_DNA"/>
</dbReference>
<dbReference type="RefSeq" id="WP_062535288.1">
    <property type="nucleotide sequence ID" value="NZ_DF970161.1"/>
</dbReference>
<evidence type="ECO:0000313" key="2">
    <source>
        <dbReference type="EMBL" id="GAP65484.1"/>
    </source>
</evidence>
<dbReference type="InterPro" id="IPR032466">
    <property type="entry name" value="Metal_Hydrolase"/>
</dbReference>
<dbReference type="OrthoDB" id="9804920at2"/>
<reference evidence="1" key="1">
    <citation type="submission" date="2015-03" db="EMBL/GenBank/DDBJ databases">
        <title>Draft genome sequence of Mizugakiibacter sediminis skMP5.</title>
        <authorList>
            <person name="Watanabe T."/>
            <person name="Kojima H."/>
            <person name="Fukui M."/>
        </authorList>
    </citation>
    <scope>NUCLEOTIDE SEQUENCE</scope>
    <source>
        <strain evidence="1">SkMP5</strain>
    </source>
</reference>
<reference evidence="2" key="2">
    <citation type="submission" date="2015-08" db="EMBL/GenBank/DDBJ databases">
        <title>Complete DNA Sequence of Pseudomonas syringae pv. actinidiae, the Causal Agent of Kiwifruit Canker Disease.</title>
        <authorList>
            <person name="Rikkerink E.H.A."/>
            <person name="Fineran P.C."/>
        </authorList>
    </citation>
    <scope>NUCLEOTIDE SEQUENCE</scope>
    <source>
        <strain evidence="2">SkMP5</strain>
    </source>
</reference>
<dbReference type="Proteomes" id="UP000253740">
    <property type="component" value="Unassembled WGS sequence"/>
</dbReference>
<dbReference type="AlphaFoldDB" id="A0A0K8QKX1"/>
<dbReference type="STRING" id="1475481.GCA_000953855_00786"/>
<proteinExistence type="predicted"/>
<name>A0A0K8QKX1_9GAMM</name>
<dbReference type="HOGENOM" id="CLU_2807705_0_0_6"/>
<evidence type="ECO:0000313" key="3">
    <source>
        <dbReference type="Proteomes" id="UP000253740"/>
    </source>
</evidence>
<dbReference type="Gene3D" id="3.20.20.140">
    <property type="entry name" value="Metal-dependent hydrolases"/>
    <property type="match status" value="1"/>
</dbReference>
<dbReference type="EMBL" id="DF970161">
    <property type="protein sequence ID" value="GAP65484.1"/>
    <property type="molecule type" value="Genomic_DNA"/>
</dbReference>
<accession>A0A0K8QKX1</accession>
<protein>
    <submittedName>
        <fullName evidence="2">Zn-dependent dipeptidase, microsomal dipeptidase homolog</fullName>
    </submittedName>
</protein>
<evidence type="ECO:0000313" key="1">
    <source>
        <dbReference type="EMBL" id="GAN44276.1"/>
    </source>
</evidence>
<dbReference type="SUPFAM" id="SSF51556">
    <property type="entry name" value="Metallo-dependent hydrolases"/>
    <property type="match status" value="1"/>
</dbReference>
<sequence>MSVTMNRRRFLQMGALAGRRDAAPDPNTPWRFETLAALLAKRGHSDARIAKILGGNFARLFREVWGG</sequence>
<gene>
    <name evidence="1" type="ORF">MBSD_0800</name>
    <name evidence="2" type="ORF">MBSD_n0774</name>
</gene>
<organism evidence="2">
    <name type="scientific">Mizugakiibacter sediminis</name>
    <dbReference type="NCBI Taxonomy" id="1475481"/>
    <lineage>
        <taxon>Bacteria</taxon>
        <taxon>Pseudomonadati</taxon>
        <taxon>Pseudomonadota</taxon>
        <taxon>Gammaproteobacteria</taxon>
        <taxon>Lysobacterales</taxon>
        <taxon>Rhodanobacteraceae</taxon>
        <taxon>Mizugakiibacter</taxon>
    </lineage>
</organism>